<proteinExistence type="inferred from homology"/>
<evidence type="ECO:0000259" key="9">
    <source>
        <dbReference type="Pfam" id="PF17919"/>
    </source>
</evidence>
<evidence type="ECO:0000259" key="8">
    <source>
        <dbReference type="Pfam" id="PF12166"/>
    </source>
</evidence>
<feature type="domain" description="Piezo transmembrane helical unit" evidence="11">
    <location>
        <begin position="1473"/>
        <end position="1575"/>
    </location>
</feature>
<evidence type="ECO:0000313" key="14">
    <source>
        <dbReference type="Proteomes" id="UP000265515"/>
    </source>
</evidence>
<feature type="transmembrane region" description="Helical" evidence="7">
    <location>
        <begin position="1480"/>
        <end position="1505"/>
    </location>
</feature>
<evidence type="ECO:0000256" key="7">
    <source>
        <dbReference type="SAM" id="Phobius"/>
    </source>
</evidence>
<dbReference type="InterPro" id="IPR041577">
    <property type="entry name" value="RT_RNaseH_2"/>
</dbReference>
<dbReference type="Gramene" id="GBG87247">
    <property type="protein sequence ID" value="GBG87247"/>
    <property type="gene ID" value="CBR_g45306"/>
</dbReference>
<feature type="transmembrane region" description="Helical" evidence="7">
    <location>
        <begin position="562"/>
        <end position="583"/>
    </location>
</feature>
<dbReference type="GO" id="GO:0071260">
    <property type="term" value="P:cellular response to mechanical stimulus"/>
    <property type="evidence" value="ECO:0007669"/>
    <property type="project" value="TreeGrafter"/>
</dbReference>
<evidence type="ECO:0000256" key="6">
    <source>
        <dbReference type="SAM" id="MobiDB-lite"/>
    </source>
</evidence>
<dbReference type="Pfam" id="PF17921">
    <property type="entry name" value="Integrase_H2C2"/>
    <property type="match status" value="1"/>
</dbReference>
<evidence type="ECO:0000259" key="12">
    <source>
        <dbReference type="Pfam" id="PF24874"/>
    </source>
</evidence>
<comment type="caution">
    <text evidence="13">The sequence shown here is derived from an EMBL/GenBank/DDBJ whole genome shotgun (WGS) entry which is preliminary data.</text>
</comment>
<sequence>MRSFLGMTGYYRNFVENYSIVAAPLTDLTHLDTPWEWTERCEAAFRHLKHALTHYEVLKLPDPDKPFIVTTDASQYGIGIVLAQQEGKKLRPVEYMSKKMPSQKLAKSTYEKELYAVYKALTHWRHYLLGGFFILRTDHQTLRWMRTQPVLSDALKRWIEVIEQYDFEPQYIKGEYNKVADALSRRPDFSGALIIEFDLADIVTQSLVESYREDPFMSEIIRRLEAKDKATSVEFELVKGLLFLEKDGNKRLCVPNRESLRSLFLGECHDATGHFGYKKTAANLLQRFWWPTMMRDAQLYAETCQVCQRDKPRTQAPLGLLKPLPIPERPGESLSMDFMDTLVTSKSGMRHIFVIVDMLGYKSAMWLPIVLFATMVMMVRYVCGAFPDFKDLLQKQMNLDTKEMSAVGLNYEPGTPLYRQLWDSTLLLCIVQLHRIHRYGHRRSRRSLQHPKHDVSEYHSVSPEVVSDSSHGETVMGNGNHRSSGQSSSSDNDVRDREQADFGSEMGDINYGYLGFLKRLSIVHCHKPVAIAIFYASVSPVCAVGFLYLSLLIIFFNFGRFWAIRARIVVIYTAVVMAAQYFLQVAVAEDGMWSPEFEKKMKSKTLVMAACVFEHSCMWWRERLPSYLRGDPTVGDNCLLFIPALRRSRPVNIRTLGGHSTDDLDAVPVMSVPSDSANFIQVEGTDYNSGKRRKIGTEASCLTVVKVKETPQGEAKPTPEGTSRNPSFENRGDGRSRRWSKKVIQDIRQFRYQAQMDTLQRYVRYVVEHFFLLYGLEISMLTLLLAAFAVLNVFSVVYVGLLALCILLPRRHLQGLWSSFVFLFAAILVAEYVVLWRTGPSQGDAAKPCSACWFNKEPKDDQCWECWLGVSLDDPQMLWSYFLVYLISTYQLRANLTTAQYPNLILSPVAKLSDSMGWSKILFESRDQWTWLDHLRFLFYRNLLLVVLLLVSATGTLKYDVLHFGYLAFSLIFFHIRLTVMKKRNAVFSLLRLYNFFLIILSLGYQAPYFVYQPNGIINIIGLYKYKYGFRTELNLDFGGPCSATSKDCSRSAIVDITIFVLVAVQSWVFRSEVFEQVMEYIAAEQVEALAKAHEDKAEWKKKQLQQIRQMDERKQVRRSQVQKIKEWLDDVSNTAMTNAELSLTKYVDRGSHRIWGMGYRRHVPEDYLPHHPRIGASTPGAHLSDMENQLTASGLTAAGGGGEGTATRPFPTATQGQGRNEYALESAEMSSSRSNQNGMSVQSGGGRGEAWARVQSSAVLSPSGERYIHARQKGGIARQQAAARYMDESARAAGLMRVREAAANRGLNASSGGSVPHDILGSLGAHAIYDGVQLLGERFLANVVEFLNLEEEQEQDEKMEDHERRMYEEEGNLGSKLQDGQVGVKNSQADEIEEEARFTTGQVVGTKAQGVMKQDALNVGTRPEAVGLAKRPLPNNEDKSYMVVPLQPTETPEDSLRRLRILLGYIKGKILSNTDFVCYLLFVVTFVWNFSFLTLMYPATLFIYALQSNPGPTDAFWILVLVYTELNILMQYTYQVVSTHIPDFHPVSSITLELLGIHLTHSSFVISVLPLFLVYLCTLMHMSYRDGEWMKVVDQSDNEVGRKKKGTAGRQKRVRLNFFRSVYKALVTYWRSLVQGREAPPYFVQVSMFAQNVPQPESIESGMNRLLARSYQLAWNTVYALLLDGQHSAATIERKGVPSRVRVESIENSTDKPGIAVVAVLEVVHAAVLPGRKGVKREIWQDVSEGPVMGQSSNVDIEEVLTPSADVAHEIQKMVDEDIVEENGFPYPIFSVVTGQKQEADFHAYIVGIDLLTFIYVLLFYQLAVRDKSPFAEESYDFFEDQFPMDYVLVLLALFSLMVVDRTIYLCVFPTARVLYYFFTLILFTSYVMMMFWTAKMESAPVLKDEERGHSTVWLFRVFYFLKSLSLALSALQLKYGHPTNSVRCGQFLMRKVSRLNWIGFSIYRGLPFVFELRSVLDWACTTTSLPLYDWLKLEDIYASLFLVQCDLKLSRERHKLGERQEVTTKFCNGCCLFIIIVSIIWLPMLMFSTGNPVNVPNPVIDVKLTVSLYTDKGTFPLYQGGKRRLIKAGWKPPNDTWLHRFEKENIQLICCYPDSDTVWQLPRPVQNSLASFVNNNTTLQVLWEFIRELPLGKEMIMNDLEAATGEGLDEKIVGVLSGTLGAADFPALYPKYWRLPGIGKAKALEMAKDVKVGGVLSLEKEALPWWKFMRDNDSAEADCPENASGPVAVVVSDKVPGYFIGETISKMGITGLYVTFVMSVGRFLRLICSDLRMRIPYENFPSCDRLLAICEDIYAARAEGELELEEQLFWTFAKALHVNVAAAAPPQLCECSAEQGMWTWRCRRYLDMAVQEVVSGHGGAEGCIWTWRCRKMCLVTAVQKDVSEHSGAEGRIWT</sequence>
<feature type="transmembrane region" description="Helical" evidence="7">
    <location>
        <begin position="365"/>
        <end position="387"/>
    </location>
</feature>
<dbReference type="SUPFAM" id="SSF56672">
    <property type="entry name" value="DNA/RNA polymerases"/>
    <property type="match status" value="1"/>
</dbReference>
<dbReference type="Gene3D" id="3.30.70.270">
    <property type="match status" value="1"/>
</dbReference>
<feature type="transmembrane region" description="Helical" evidence="7">
    <location>
        <begin position="815"/>
        <end position="835"/>
    </location>
</feature>
<dbReference type="InterPro" id="IPR031334">
    <property type="entry name" value="Piezo_cap_dom"/>
</dbReference>
<feature type="compositionally biased region" description="Polar residues" evidence="6">
    <location>
        <begin position="1229"/>
        <end position="1243"/>
    </location>
</feature>
<feature type="transmembrane region" description="Helical" evidence="7">
    <location>
        <begin position="938"/>
        <end position="957"/>
    </location>
</feature>
<dbReference type="InterPro" id="IPR041588">
    <property type="entry name" value="Integrase_H2C2"/>
</dbReference>
<keyword evidence="3 7" id="KW-0812">Transmembrane</keyword>
<dbReference type="GO" id="GO:0050982">
    <property type="term" value="P:detection of mechanical stimulus"/>
    <property type="evidence" value="ECO:0007669"/>
    <property type="project" value="TreeGrafter"/>
</dbReference>
<feature type="transmembrane region" description="Helical" evidence="7">
    <location>
        <begin position="963"/>
        <end position="981"/>
    </location>
</feature>
<feature type="transmembrane region" description="Helical" evidence="7">
    <location>
        <begin position="1805"/>
        <end position="1826"/>
    </location>
</feature>
<dbReference type="GO" id="GO:0042391">
    <property type="term" value="P:regulation of membrane potential"/>
    <property type="evidence" value="ECO:0007669"/>
    <property type="project" value="TreeGrafter"/>
</dbReference>
<dbReference type="GO" id="GO:0016020">
    <property type="term" value="C:membrane"/>
    <property type="evidence" value="ECO:0007669"/>
    <property type="project" value="UniProtKB-SubCell"/>
</dbReference>
<dbReference type="Pfam" id="PF23188">
    <property type="entry name" value="THU_Piezo1"/>
    <property type="match status" value="1"/>
</dbReference>
<dbReference type="STRING" id="69332.A0A388LY54"/>
<gene>
    <name evidence="13" type="primary">PIEZO</name>
    <name evidence="13" type="ORF">CBR_g45306</name>
</gene>
<dbReference type="EMBL" id="BFEA01000603">
    <property type="protein sequence ID" value="GBG87247.1"/>
    <property type="molecule type" value="Genomic_DNA"/>
</dbReference>
<feature type="transmembrane region" description="Helical" evidence="7">
    <location>
        <begin position="2028"/>
        <end position="2049"/>
    </location>
</feature>
<reference evidence="13 14" key="1">
    <citation type="journal article" date="2018" name="Cell">
        <title>The Chara Genome: Secondary Complexity and Implications for Plant Terrestrialization.</title>
        <authorList>
            <person name="Nishiyama T."/>
            <person name="Sakayama H."/>
            <person name="Vries J.D."/>
            <person name="Buschmann H."/>
            <person name="Saint-Marcoux D."/>
            <person name="Ullrich K.K."/>
            <person name="Haas F.B."/>
            <person name="Vanderstraeten L."/>
            <person name="Becker D."/>
            <person name="Lang D."/>
            <person name="Vosolsobe S."/>
            <person name="Rombauts S."/>
            <person name="Wilhelmsson P.K.I."/>
            <person name="Janitza P."/>
            <person name="Kern R."/>
            <person name="Heyl A."/>
            <person name="Rumpler F."/>
            <person name="Villalobos L.I.A.C."/>
            <person name="Clay J.M."/>
            <person name="Skokan R."/>
            <person name="Toyoda A."/>
            <person name="Suzuki Y."/>
            <person name="Kagoshima H."/>
            <person name="Schijlen E."/>
            <person name="Tajeshwar N."/>
            <person name="Catarino B."/>
            <person name="Hetherington A.J."/>
            <person name="Saltykova A."/>
            <person name="Bonnot C."/>
            <person name="Breuninger H."/>
            <person name="Symeonidi A."/>
            <person name="Radhakrishnan G.V."/>
            <person name="Van Nieuwerburgh F."/>
            <person name="Deforce D."/>
            <person name="Chang C."/>
            <person name="Karol K.G."/>
            <person name="Hedrich R."/>
            <person name="Ulvskov P."/>
            <person name="Glockner G."/>
            <person name="Delwiche C.F."/>
            <person name="Petrasek J."/>
            <person name="Van de Peer Y."/>
            <person name="Friml J."/>
            <person name="Beilby M."/>
            <person name="Dolan L."/>
            <person name="Kohara Y."/>
            <person name="Sugano S."/>
            <person name="Fujiyama A."/>
            <person name="Delaux P.-M."/>
            <person name="Quint M."/>
            <person name="TheiBen G."/>
            <person name="Hagemann M."/>
            <person name="Harholt J."/>
            <person name="Dunand C."/>
            <person name="Zachgo S."/>
            <person name="Langdale J."/>
            <person name="Maumus F."/>
            <person name="Straeten D.V.D."/>
            <person name="Gould S.B."/>
            <person name="Rensing S.A."/>
        </authorList>
    </citation>
    <scope>NUCLEOTIDE SEQUENCE [LARGE SCALE GENOMIC DNA]</scope>
    <source>
        <strain evidence="13 14">S276</strain>
    </source>
</reference>
<evidence type="ECO:0000256" key="5">
    <source>
        <dbReference type="ARBA" id="ARBA00023136"/>
    </source>
</evidence>
<evidence type="ECO:0000256" key="1">
    <source>
        <dbReference type="ARBA" id="ARBA00004141"/>
    </source>
</evidence>
<dbReference type="InterPro" id="IPR043128">
    <property type="entry name" value="Rev_trsase/Diguanyl_cyclase"/>
</dbReference>
<evidence type="ECO:0000259" key="10">
    <source>
        <dbReference type="Pfam" id="PF17921"/>
    </source>
</evidence>
<feature type="domain" description="Reverse transcriptase/retrotransposon-derived protein RNase H-like" evidence="9">
    <location>
        <begin position="37"/>
        <end position="132"/>
    </location>
</feature>
<dbReference type="InterPro" id="IPR056770">
    <property type="entry name" value="Piezo_THU9_anchor"/>
</dbReference>
<dbReference type="FunFam" id="3.30.70.270:FF:000020">
    <property type="entry name" value="Transposon Tf2-6 polyprotein-like Protein"/>
    <property type="match status" value="1"/>
</dbReference>
<evidence type="ECO:0000259" key="11">
    <source>
        <dbReference type="Pfam" id="PF23188"/>
    </source>
</evidence>
<feature type="transmembrane region" description="Helical" evidence="7">
    <location>
        <begin position="1846"/>
        <end position="1868"/>
    </location>
</feature>
<dbReference type="Proteomes" id="UP000265515">
    <property type="component" value="Unassembled WGS sequence"/>
</dbReference>
<feature type="transmembrane region" description="Helical" evidence="7">
    <location>
        <begin position="993"/>
        <end position="1012"/>
    </location>
</feature>
<evidence type="ECO:0000256" key="2">
    <source>
        <dbReference type="ARBA" id="ARBA00007821"/>
    </source>
</evidence>
<feature type="transmembrane region" description="Helical" evidence="7">
    <location>
        <begin position="1875"/>
        <end position="1895"/>
    </location>
</feature>
<dbReference type="InterPro" id="IPR056768">
    <property type="entry name" value="THU_Piezo"/>
</dbReference>
<feature type="transmembrane region" description="Helical" evidence="7">
    <location>
        <begin position="1915"/>
        <end position="1935"/>
    </location>
</feature>
<feature type="region of interest" description="Disordered" evidence="6">
    <location>
        <begin position="710"/>
        <end position="737"/>
    </location>
</feature>
<dbReference type="OMA" id="ENIWHSA"/>
<accession>A0A388LY54</accession>
<dbReference type="GO" id="GO:0005261">
    <property type="term" value="F:monoatomic cation channel activity"/>
    <property type="evidence" value="ECO:0007669"/>
    <property type="project" value="TreeGrafter"/>
</dbReference>
<feature type="transmembrane region" description="Helical" evidence="7">
    <location>
        <begin position="1555"/>
        <end position="1577"/>
    </location>
</feature>
<keyword evidence="5 7" id="KW-0472">Membrane</keyword>
<feature type="region of interest" description="Disordered" evidence="6">
    <location>
        <begin position="444"/>
        <end position="497"/>
    </location>
</feature>
<dbReference type="InterPro" id="IPR043502">
    <property type="entry name" value="DNA/RNA_pol_sf"/>
</dbReference>
<dbReference type="PANTHER" id="PTHR13167">
    <property type="entry name" value="PIEZO-TYPE MECHANOSENSITIVE ION CHANNEL COMPONENT"/>
    <property type="match status" value="1"/>
</dbReference>
<protein>
    <recommendedName>
        <fullName evidence="15">Piezo non-specific cation channel R-Ras-binding domain-containing protein</fullName>
    </recommendedName>
</protein>
<dbReference type="GO" id="GO:0008381">
    <property type="term" value="F:mechanosensitive monoatomic ion channel activity"/>
    <property type="evidence" value="ECO:0007669"/>
    <property type="project" value="InterPro"/>
</dbReference>
<evidence type="ECO:0000256" key="3">
    <source>
        <dbReference type="ARBA" id="ARBA00022692"/>
    </source>
</evidence>
<feature type="region of interest" description="Disordered" evidence="6">
    <location>
        <begin position="1194"/>
        <end position="1249"/>
    </location>
</feature>
<feature type="transmembrane region" description="Helical" evidence="7">
    <location>
        <begin position="529"/>
        <end position="556"/>
    </location>
</feature>
<comment type="similarity">
    <text evidence="2">Belongs to the PIEZO (TC 1.A.75) family.</text>
</comment>
<dbReference type="InterPro" id="IPR027272">
    <property type="entry name" value="Piezo"/>
</dbReference>
<dbReference type="OrthoDB" id="303066at2759"/>
<feature type="transmembrane region" description="Helical" evidence="7">
    <location>
        <begin position="1517"/>
        <end position="1535"/>
    </location>
</feature>
<dbReference type="Gene3D" id="1.10.340.70">
    <property type="match status" value="1"/>
</dbReference>
<comment type="subcellular location">
    <subcellularLocation>
        <location evidence="1">Membrane</location>
        <topology evidence="1">Multi-pass membrane protein</topology>
    </subcellularLocation>
</comment>
<dbReference type="Pfam" id="PF12166">
    <property type="entry name" value="Piezo_cap"/>
    <property type="match status" value="1"/>
</dbReference>
<dbReference type="CDD" id="cd09274">
    <property type="entry name" value="RNase_HI_RT_Ty3"/>
    <property type="match status" value="1"/>
</dbReference>
<keyword evidence="4 7" id="KW-1133">Transmembrane helix</keyword>
<feature type="transmembrane region" description="Helical" evidence="7">
    <location>
        <begin position="783"/>
        <end position="809"/>
    </location>
</feature>
<name>A0A388LY54_CHABU</name>
<dbReference type="Pfam" id="PF17919">
    <property type="entry name" value="RT_RNaseH_2"/>
    <property type="match status" value="1"/>
</dbReference>
<dbReference type="Pfam" id="PF24874">
    <property type="entry name" value="Piezo_THU9_anchor"/>
    <property type="match status" value="1"/>
</dbReference>
<dbReference type="PANTHER" id="PTHR13167:SF25">
    <property type="entry name" value="PIEZO-TYPE MECHANOSENSITIVE ION CHANNEL COMPONENT"/>
    <property type="match status" value="1"/>
</dbReference>
<feature type="domain" description="Piezo non-specific cation channel cap" evidence="8">
    <location>
        <begin position="2096"/>
        <end position="2333"/>
    </location>
</feature>
<keyword evidence="14" id="KW-1185">Reference proteome</keyword>
<feature type="domain" description="Integrase zinc-binding" evidence="10">
    <location>
        <begin position="258"/>
        <end position="313"/>
    </location>
</feature>
<evidence type="ECO:0008006" key="15">
    <source>
        <dbReference type="Google" id="ProtNLM"/>
    </source>
</evidence>
<organism evidence="13 14">
    <name type="scientific">Chara braunii</name>
    <name type="common">Braun's stonewort</name>
    <dbReference type="NCBI Taxonomy" id="69332"/>
    <lineage>
        <taxon>Eukaryota</taxon>
        <taxon>Viridiplantae</taxon>
        <taxon>Streptophyta</taxon>
        <taxon>Charophyceae</taxon>
        <taxon>Charales</taxon>
        <taxon>Characeae</taxon>
        <taxon>Chara</taxon>
    </lineage>
</organism>
<evidence type="ECO:0000256" key="4">
    <source>
        <dbReference type="ARBA" id="ARBA00022989"/>
    </source>
</evidence>
<evidence type="ECO:0000313" key="13">
    <source>
        <dbReference type="EMBL" id="GBG87247.1"/>
    </source>
</evidence>
<feature type="domain" description="Piezo THU9 and anchor" evidence="12">
    <location>
        <begin position="1802"/>
        <end position="2050"/>
    </location>
</feature>